<dbReference type="EMBL" id="GL945433">
    <property type="protein sequence ID" value="EGO25771.1"/>
    <property type="molecule type" value="Genomic_DNA"/>
</dbReference>
<dbReference type="RefSeq" id="XP_007317893.1">
    <property type="nucleotide sequence ID" value="XM_007317831.1"/>
</dbReference>
<dbReference type="AlphaFoldDB" id="F8NTV1"/>
<dbReference type="Proteomes" id="UP000008064">
    <property type="component" value="Unassembled WGS sequence"/>
</dbReference>
<feature type="transmembrane region" description="Helical" evidence="1">
    <location>
        <begin position="53"/>
        <end position="77"/>
    </location>
</feature>
<keyword evidence="2" id="KW-0732">Signal</keyword>
<accession>F8NTV1</accession>
<evidence type="ECO:0000256" key="1">
    <source>
        <dbReference type="SAM" id="Phobius"/>
    </source>
</evidence>
<keyword evidence="1" id="KW-0472">Membrane</keyword>
<keyword evidence="1" id="KW-1133">Transmembrane helix</keyword>
<protein>
    <submittedName>
        <fullName evidence="3">Uncharacterized protein</fullName>
    </submittedName>
</protein>
<reference evidence="3" key="1">
    <citation type="submission" date="2011-04" db="EMBL/GenBank/DDBJ databases">
        <title>Evolution of plant cell wall degrading machinery underlies the functional diversity of forest fungi.</title>
        <authorList>
            <consortium name="US DOE Joint Genome Institute (JGI-PGF)"/>
            <person name="Eastwood D.C."/>
            <person name="Floudas D."/>
            <person name="Binder M."/>
            <person name="Majcherczyk A."/>
            <person name="Schneider P."/>
            <person name="Aerts A."/>
            <person name="Asiegbu F.O."/>
            <person name="Baker S.E."/>
            <person name="Barry K."/>
            <person name="Bendiksby M."/>
            <person name="Blumentritt M."/>
            <person name="Coutinho P.M."/>
            <person name="Cullen D."/>
            <person name="Cullen D."/>
            <person name="Gathman A."/>
            <person name="Goodell B."/>
            <person name="Henrissat B."/>
            <person name="Ihrmark K."/>
            <person name="Kauserud H."/>
            <person name="Kohler A."/>
            <person name="LaButti K."/>
            <person name="Lapidus A."/>
            <person name="Lavin J.L."/>
            <person name="Lee Y.-H."/>
            <person name="Lindquist E."/>
            <person name="Lilly W."/>
            <person name="Lucas S."/>
            <person name="Morin E."/>
            <person name="Murat C."/>
            <person name="Oguiza J.A."/>
            <person name="Park J."/>
            <person name="Pisabarro A.G."/>
            <person name="Riley R."/>
            <person name="Rosling A."/>
            <person name="Salamov A."/>
            <person name="Schmidt O."/>
            <person name="Schmutz J."/>
            <person name="Skrede I."/>
            <person name="Stenlid J."/>
            <person name="Wiebenga A."/>
            <person name="Xie X."/>
            <person name="Kues U."/>
            <person name="Hibbett D.S."/>
            <person name="Hoffmeister D."/>
            <person name="Hogberg N."/>
            <person name="Martin F."/>
            <person name="Grigoriev I.V."/>
            <person name="Watkinson S.C."/>
        </authorList>
    </citation>
    <scope>NUCLEOTIDE SEQUENCE</scope>
    <source>
        <strain evidence="3">S7.9</strain>
    </source>
</reference>
<gene>
    <name evidence="3" type="ORF">SERLADRAFT_466392</name>
</gene>
<dbReference type="GeneID" id="18819060"/>
<evidence type="ECO:0000313" key="3">
    <source>
        <dbReference type="EMBL" id="EGO25771.1"/>
    </source>
</evidence>
<organism>
    <name type="scientific">Serpula lacrymans var. lacrymans (strain S7.9)</name>
    <name type="common">Dry rot fungus</name>
    <dbReference type="NCBI Taxonomy" id="578457"/>
    <lineage>
        <taxon>Eukaryota</taxon>
        <taxon>Fungi</taxon>
        <taxon>Dikarya</taxon>
        <taxon>Basidiomycota</taxon>
        <taxon>Agaricomycotina</taxon>
        <taxon>Agaricomycetes</taxon>
        <taxon>Agaricomycetidae</taxon>
        <taxon>Boletales</taxon>
        <taxon>Coniophorineae</taxon>
        <taxon>Serpulaceae</taxon>
        <taxon>Serpula</taxon>
    </lineage>
</organism>
<keyword evidence="1" id="KW-0812">Transmembrane</keyword>
<feature type="signal peptide" evidence="2">
    <location>
        <begin position="1"/>
        <end position="27"/>
    </location>
</feature>
<dbReference type="HOGENOM" id="CLU_2628736_0_0_1"/>
<sequence>RSYLGTSAPFCLIWFLLGGWVCREIESGGGLGRVGCDNGRGCRKGRSREAGQWSLYALLYHAFEIAFCLFFLSLFLIL</sequence>
<feature type="chain" id="PRO_5003376293" evidence="2">
    <location>
        <begin position="28"/>
        <end position="78"/>
    </location>
</feature>
<feature type="non-terminal residue" evidence="3">
    <location>
        <position position="1"/>
    </location>
</feature>
<name>F8NTV1_SERL9</name>
<dbReference type="KEGG" id="sla:SERLADRAFT_466392"/>
<evidence type="ECO:0000256" key="2">
    <source>
        <dbReference type="SAM" id="SignalP"/>
    </source>
</evidence>
<proteinExistence type="predicted"/>